<dbReference type="AlphaFoldDB" id="A0A9D1N7D6"/>
<reference evidence="1" key="1">
    <citation type="submission" date="2020-10" db="EMBL/GenBank/DDBJ databases">
        <authorList>
            <person name="Gilroy R."/>
        </authorList>
    </citation>
    <scope>NUCLEOTIDE SEQUENCE</scope>
    <source>
        <strain evidence="1">ChiSjej4B22-8349</strain>
    </source>
</reference>
<comment type="caution">
    <text evidence="1">The sequence shown here is derived from an EMBL/GenBank/DDBJ whole genome shotgun (WGS) entry which is preliminary data.</text>
</comment>
<name>A0A9D1N7D6_9FIRM</name>
<dbReference type="Proteomes" id="UP000824130">
    <property type="component" value="Unassembled WGS sequence"/>
</dbReference>
<proteinExistence type="predicted"/>
<accession>A0A9D1N7D6</accession>
<protein>
    <submittedName>
        <fullName evidence="1">Uncharacterized protein</fullName>
    </submittedName>
</protein>
<reference evidence="1" key="2">
    <citation type="journal article" date="2021" name="PeerJ">
        <title>Extensive microbial diversity within the chicken gut microbiome revealed by metagenomics and culture.</title>
        <authorList>
            <person name="Gilroy R."/>
            <person name="Ravi A."/>
            <person name="Getino M."/>
            <person name="Pursley I."/>
            <person name="Horton D.L."/>
            <person name="Alikhan N.F."/>
            <person name="Baker D."/>
            <person name="Gharbi K."/>
            <person name="Hall N."/>
            <person name="Watson M."/>
            <person name="Adriaenssens E.M."/>
            <person name="Foster-Nyarko E."/>
            <person name="Jarju S."/>
            <person name="Secka A."/>
            <person name="Antonio M."/>
            <person name="Oren A."/>
            <person name="Chaudhuri R.R."/>
            <person name="La Ragione R."/>
            <person name="Hildebrand F."/>
            <person name="Pallen M.J."/>
        </authorList>
    </citation>
    <scope>NUCLEOTIDE SEQUENCE</scope>
    <source>
        <strain evidence="1">ChiSjej4B22-8349</strain>
    </source>
</reference>
<gene>
    <name evidence="1" type="ORF">IAD25_05065</name>
</gene>
<evidence type="ECO:0000313" key="1">
    <source>
        <dbReference type="EMBL" id="HIU96067.1"/>
    </source>
</evidence>
<dbReference type="EMBL" id="DVOB01000112">
    <property type="protein sequence ID" value="HIU96067.1"/>
    <property type="molecule type" value="Genomic_DNA"/>
</dbReference>
<evidence type="ECO:0000313" key="2">
    <source>
        <dbReference type="Proteomes" id="UP000824130"/>
    </source>
</evidence>
<sequence>MDFTNISKNPIMLKEENKRFAFERDKEIRGYIKLETDGDKGLMVVTVENVKFFPRGEYSYKLILTGVKKEKRHYHMVGNISLSAYGKGEGSFRINPRDLDGQGLSLRDFSTAIIAAMSMVNHREALHPVLSGELSAPGEKSARPSTPKDYSPFYNRFVLENCIGLAKEQDRFTDILPFDHDLTGATWKKVTDSKLFPIISPGSKAPIAKYGHFLFGWQDTHYFLGVPGRFFPDEQPDGGKSGFAFWQPIMGMEEKAQDGSLPVDERRKEIYGYWIAAINRFNGHIEELPHIPDNSSGRSK</sequence>
<organism evidence="1 2">
    <name type="scientific">Candidatus Allocopromorpha excrementipullorum</name>
    <dbReference type="NCBI Taxonomy" id="2840743"/>
    <lineage>
        <taxon>Bacteria</taxon>
        <taxon>Bacillati</taxon>
        <taxon>Bacillota</taxon>
        <taxon>Clostridia</taxon>
        <taxon>Eubacteriales</taxon>
        <taxon>Eubacteriaceae</taxon>
        <taxon>Eubacteriaceae incertae sedis</taxon>
        <taxon>Candidatus Allocopromorpha</taxon>
    </lineage>
</organism>